<proteinExistence type="predicted"/>
<dbReference type="RefSeq" id="WP_082093118.1">
    <property type="nucleotide sequence ID" value="NZ_CP009508.1"/>
</dbReference>
<organism evidence="1 2">
    <name type="scientific">Methanosarcina siciliae C2J</name>
    <dbReference type="NCBI Taxonomy" id="1434118"/>
    <lineage>
        <taxon>Archaea</taxon>
        <taxon>Methanobacteriati</taxon>
        <taxon>Methanobacteriota</taxon>
        <taxon>Stenosarchaea group</taxon>
        <taxon>Methanomicrobia</taxon>
        <taxon>Methanosarcinales</taxon>
        <taxon>Methanosarcinaceae</taxon>
        <taxon>Methanosarcina</taxon>
    </lineage>
</organism>
<protein>
    <submittedName>
        <fullName evidence="1">Mobile element protein</fullName>
    </submittedName>
</protein>
<evidence type="ECO:0000313" key="2">
    <source>
        <dbReference type="Proteomes" id="UP000033123"/>
    </source>
</evidence>
<dbReference type="Proteomes" id="UP000033123">
    <property type="component" value="Chromosome"/>
</dbReference>
<dbReference type="GeneID" id="24873649"/>
<dbReference type="KEGG" id="msj:MSSAC_3936"/>
<dbReference type="HOGENOM" id="CLU_190665_0_0_2"/>
<dbReference type="PATRIC" id="fig|1434118.4.peg.5055"/>
<name>A0A0E3LE74_9EURY</name>
<evidence type="ECO:0000313" key="1">
    <source>
        <dbReference type="EMBL" id="AKB38526.1"/>
    </source>
</evidence>
<dbReference type="AlphaFoldDB" id="A0A0E3LE74"/>
<reference evidence="1 2" key="1">
    <citation type="submission" date="2014-07" db="EMBL/GenBank/DDBJ databases">
        <title>Methanogenic archaea and the global carbon cycle.</title>
        <authorList>
            <person name="Henriksen J.R."/>
            <person name="Luke J."/>
            <person name="Reinhart S."/>
            <person name="Benedict M.N."/>
            <person name="Youngblut N.D."/>
            <person name="Metcalf M.E."/>
            <person name="Whitaker R.J."/>
            <person name="Metcalf W.W."/>
        </authorList>
    </citation>
    <scope>NUCLEOTIDE SEQUENCE [LARGE SCALE GENOMIC DNA]</scope>
    <source>
        <strain evidence="1 2">C2J</strain>
    </source>
</reference>
<dbReference type="EMBL" id="CP009508">
    <property type="protein sequence ID" value="AKB38526.1"/>
    <property type="molecule type" value="Genomic_DNA"/>
</dbReference>
<sequence length="64" mass="7655">MAEIELNVLTGQCLKRRMDNIELVKKEVLAWQNYRNNKNSKVNWQFTTDDARIKLSRLYPTIEN</sequence>
<accession>A0A0E3LE74</accession>
<gene>
    <name evidence="1" type="ORF">MSSAC_3936</name>
</gene>